<proteinExistence type="predicted"/>
<sequence>MSKGATQELRGPHLAPDTVLLRLVWDSDDLDPATREISTSAFAKRDLQGIDNGLSVDREQLAIKSVILHLANRQQAKAQGNSQLNRTEALLAKVVARDICSQFFEEDEQQMFAVISTPIAATETEPENPAHAEIINISGRAKKSDINMFRLRLQPLFTIPLPVDEVLA</sequence>
<protein>
    <submittedName>
        <fullName evidence="1">Uncharacterized protein</fullName>
    </submittedName>
</protein>
<name>A0A7C1T380_9HYPH</name>
<evidence type="ECO:0000313" key="1">
    <source>
        <dbReference type="EMBL" id="HEB42566.1"/>
    </source>
</evidence>
<dbReference type="EMBL" id="DSKI01000134">
    <property type="protein sequence ID" value="HEB42566.1"/>
    <property type="molecule type" value="Genomic_DNA"/>
</dbReference>
<reference evidence="1" key="1">
    <citation type="journal article" date="2020" name="mSystems">
        <title>Genome- and Community-Level Interaction Insights into Carbon Utilization and Element Cycling Functions of Hydrothermarchaeota in Hydrothermal Sediment.</title>
        <authorList>
            <person name="Zhou Z."/>
            <person name="Liu Y."/>
            <person name="Xu W."/>
            <person name="Pan J."/>
            <person name="Luo Z.H."/>
            <person name="Li M."/>
        </authorList>
    </citation>
    <scope>NUCLEOTIDE SEQUENCE [LARGE SCALE GENOMIC DNA]</scope>
    <source>
        <strain evidence="1">SpSt-243</strain>
    </source>
</reference>
<accession>A0A7C1T380</accession>
<organism evidence="1">
    <name type="scientific">Agrobacterium albertimagni</name>
    <dbReference type="NCBI Taxonomy" id="147266"/>
    <lineage>
        <taxon>Bacteria</taxon>
        <taxon>Pseudomonadati</taxon>
        <taxon>Pseudomonadota</taxon>
        <taxon>Alphaproteobacteria</taxon>
        <taxon>Hyphomicrobiales</taxon>
        <taxon>Rhizobiaceae</taxon>
        <taxon>Rhizobium/Agrobacterium group</taxon>
        <taxon>Agrobacterium</taxon>
    </lineage>
</organism>
<comment type="caution">
    <text evidence="1">The sequence shown here is derived from an EMBL/GenBank/DDBJ whole genome shotgun (WGS) entry which is preliminary data.</text>
</comment>
<dbReference type="AlphaFoldDB" id="A0A7C1T380"/>
<gene>
    <name evidence="1" type="ORF">ENP70_02430</name>
</gene>